<organism evidence="2 3">
    <name type="scientific">Colletotrichum musicola</name>
    <dbReference type="NCBI Taxonomy" id="2175873"/>
    <lineage>
        <taxon>Eukaryota</taxon>
        <taxon>Fungi</taxon>
        <taxon>Dikarya</taxon>
        <taxon>Ascomycota</taxon>
        <taxon>Pezizomycotina</taxon>
        <taxon>Sordariomycetes</taxon>
        <taxon>Hypocreomycetidae</taxon>
        <taxon>Glomerellales</taxon>
        <taxon>Glomerellaceae</taxon>
        <taxon>Colletotrichum</taxon>
        <taxon>Colletotrichum orchidearum species complex</taxon>
    </lineage>
</organism>
<evidence type="ECO:0000313" key="3">
    <source>
        <dbReference type="Proteomes" id="UP000639643"/>
    </source>
</evidence>
<proteinExistence type="predicted"/>
<dbReference type="AlphaFoldDB" id="A0A8H6KNE3"/>
<reference evidence="2" key="1">
    <citation type="journal article" date="2020" name="Phytopathology">
        <title>Genome Sequence Resources of Colletotrichum truncatum, C. plurivorum, C. musicola, and C. sojae: Four Species Pathogenic to Soybean (Glycine max).</title>
        <authorList>
            <person name="Rogerio F."/>
            <person name="Boufleur T.R."/>
            <person name="Ciampi-Guillardi M."/>
            <person name="Sukno S.A."/>
            <person name="Thon M.R."/>
            <person name="Massola Junior N.S."/>
            <person name="Baroncelli R."/>
        </authorList>
    </citation>
    <scope>NUCLEOTIDE SEQUENCE</scope>
    <source>
        <strain evidence="2">LFN0074</strain>
    </source>
</reference>
<protein>
    <submittedName>
        <fullName evidence="2">Uncharacterized protein</fullName>
    </submittedName>
</protein>
<comment type="caution">
    <text evidence="2">The sequence shown here is derived from an EMBL/GenBank/DDBJ whole genome shotgun (WGS) entry which is preliminary data.</text>
</comment>
<accession>A0A8H6KNE3</accession>
<dbReference type="Proteomes" id="UP000639643">
    <property type="component" value="Unassembled WGS sequence"/>
</dbReference>
<dbReference type="EMBL" id="WIGM01000196">
    <property type="protein sequence ID" value="KAF6834418.1"/>
    <property type="molecule type" value="Genomic_DNA"/>
</dbReference>
<name>A0A8H6KNE3_9PEZI</name>
<feature type="compositionally biased region" description="Basic and acidic residues" evidence="1">
    <location>
        <begin position="71"/>
        <end position="88"/>
    </location>
</feature>
<evidence type="ECO:0000256" key="1">
    <source>
        <dbReference type="SAM" id="MobiDB-lite"/>
    </source>
</evidence>
<evidence type="ECO:0000313" key="2">
    <source>
        <dbReference type="EMBL" id="KAF6834418.1"/>
    </source>
</evidence>
<keyword evidence="3" id="KW-1185">Reference proteome</keyword>
<sequence length="100" mass="11269">MAVIAQVWTEGRGPASLSTPDNFCLRRSLLCAIVLCVATMNGLPVASAAGAHDEGIVRDRCWQVRRRRNLRTRDAERQKQKQEQEQRRRVWPAAKSAARA</sequence>
<gene>
    <name evidence="2" type="ORF">CMUS01_06155</name>
</gene>
<feature type="region of interest" description="Disordered" evidence="1">
    <location>
        <begin position="71"/>
        <end position="100"/>
    </location>
</feature>